<sequence length="95" mass="10547">MSTTTTKQQTSPTMTTQQKSDMLSTVRRVDSTTPPPFPPTDRRLSKEWDAAKTPPSRFQRPAGSIFGTPASRDGQIAKNKIHGFKEKVKELSGKK</sequence>
<dbReference type="OrthoDB" id="5395727at2759"/>
<gene>
    <name evidence="2" type="ORF">PCON_09146</name>
</gene>
<accession>U4LFS4</accession>
<evidence type="ECO:0000256" key="1">
    <source>
        <dbReference type="SAM" id="MobiDB-lite"/>
    </source>
</evidence>
<protein>
    <submittedName>
        <fullName evidence="2">Uncharacterized protein</fullName>
    </submittedName>
</protein>
<dbReference type="eggNOG" id="ENOG502SE07">
    <property type="taxonomic scope" value="Eukaryota"/>
</dbReference>
<dbReference type="AlphaFoldDB" id="U4LFS4"/>
<proteinExistence type="predicted"/>
<keyword evidence="3" id="KW-1185">Reference proteome</keyword>
<dbReference type="Proteomes" id="UP000018144">
    <property type="component" value="Unassembled WGS sequence"/>
</dbReference>
<feature type="region of interest" description="Disordered" evidence="1">
    <location>
        <begin position="1"/>
        <end position="72"/>
    </location>
</feature>
<reference evidence="2 3" key="1">
    <citation type="journal article" date="2013" name="PLoS Genet.">
        <title>The genome and development-dependent transcriptomes of Pyronema confluens: a window into fungal evolution.</title>
        <authorList>
            <person name="Traeger S."/>
            <person name="Altegoer F."/>
            <person name="Freitag M."/>
            <person name="Gabaldon T."/>
            <person name="Kempken F."/>
            <person name="Kumar A."/>
            <person name="Marcet-Houben M."/>
            <person name="Poggeler S."/>
            <person name="Stajich J.E."/>
            <person name="Nowrousian M."/>
        </authorList>
    </citation>
    <scope>NUCLEOTIDE SEQUENCE [LARGE SCALE GENOMIC DNA]</scope>
    <source>
        <strain evidence="3">CBS 100304</strain>
        <tissue evidence="2">Vegetative mycelium</tissue>
    </source>
</reference>
<evidence type="ECO:0000313" key="2">
    <source>
        <dbReference type="EMBL" id="CCX30743.1"/>
    </source>
</evidence>
<name>U4LFS4_PYROM</name>
<dbReference type="OMA" id="MAAPFET"/>
<feature type="compositionally biased region" description="Low complexity" evidence="1">
    <location>
        <begin position="1"/>
        <end position="20"/>
    </location>
</feature>
<dbReference type="EMBL" id="HF935475">
    <property type="protein sequence ID" value="CCX30743.1"/>
    <property type="molecule type" value="Genomic_DNA"/>
</dbReference>
<organism evidence="2 3">
    <name type="scientific">Pyronema omphalodes (strain CBS 100304)</name>
    <name type="common">Pyronema confluens</name>
    <dbReference type="NCBI Taxonomy" id="1076935"/>
    <lineage>
        <taxon>Eukaryota</taxon>
        <taxon>Fungi</taxon>
        <taxon>Dikarya</taxon>
        <taxon>Ascomycota</taxon>
        <taxon>Pezizomycotina</taxon>
        <taxon>Pezizomycetes</taxon>
        <taxon>Pezizales</taxon>
        <taxon>Pyronemataceae</taxon>
        <taxon>Pyronema</taxon>
    </lineage>
</organism>
<evidence type="ECO:0000313" key="3">
    <source>
        <dbReference type="Proteomes" id="UP000018144"/>
    </source>
</evidence>
<feature type="compositionally biased region" description="Basic and acidic residues" evidence="1">
    <location>
        <begin position="40"/>
        <end position="50"/>
    </location>
</feature>